<dbReference type="VEuPathDB" id="FungiDB:PTTG_11650"/>
<reference evidence="3 4" key="3">
    <citation type="journal article" date="2017" name="G3 (Bethesda)">
        <title>Comparative analysis highlights variable genome content of wheat rusts and divergence of the mating loci.</title>
        <authorList>
            <person name="Cuomo C.A."/>
            <person name="Bakkeren G."/>
            <person name="Khalil H.B."/>
            <person name="Panwar V."/>
            <person name="Joly D."/>
            <person name="Linning R."/>
            <person name="Sakthikumar S."/>
            <person name="Song X."/>
            <person name="Adiconis X."/>
            <person name="Fan L."/>
            <person name="Goldberg J.M."/>
            <person name="Levin J.Z."/>
            <person name="Young S."/>
            <person name="Zeng Q."/>
            <person name="Anikster Y."/>
            <person name="Bruce M."/>
            <person name="Wang M."/>
            <person name="Yin C."/>
            <person name="McCallum B."/>
            <person name="Szabo L.J."/>
            <person name="Hulbert S."/>
            <person name="Chen X."/>
            <person name="Fellers J.P."/>
        </authorList>
    </citation>
    <scope>NUCLEOTIDE SEQUENCE</scope>
    <source>
        <strain evidence="4">Isolate 1-1 / race 1 (BBBD)</strain>
        <strain evidence="3">isolate 1-1 / race 1 (BBBD)</strain>
    </source>
</reference>
<dbReference type="Proteomes" id="UP000005240">
    <property type="component" value="Unassembled WGS sequence"/>
</dbReference>
<gene>
    <name evidence="2" type="ORF">PTTG_11650</name>
</gene>
<reference evidence="3" key="4">
    <citation type="submission" date="2025-05" db="UniProtKB">
        <authorList>
            <consortium name="EnsemblFungi"/>
        </authorList>
    </citation>
    <scope>IDENTIFICATION</scope>
    <source>
        <strain evidence="3">isolate 1-1 / race 1 (BBBD)</strain>
    </source>
</reference>
<reference evidence="2" key="1">
    <citation type="submission" date="2009-11" db="EMBL/GenBank/DDBJ databases">
        <authorList>
            <consortium name="The Broad Institute Genome Sequencing Platform"/>
            <person name="Ward D."/>
            <person name="Feldgarden M."/>
            <person name="Earl A."/>
            <person name="Young S.K."/>
            <person name="Zeng Q."/>
            <person name="Koehrsen M."/>
            <person name="Alvarado L."/>
            <person name="Berlin A."/>
            <person name="Bochicchio J."/>
            <person name="Borenstein D."/>
            <person name="Chapman S.B."/>
            <person name="Chen Z."/>
            <person name="Engels R."/>
            <person name="Freedman E."/>
            <person name="Gellesch M."/>
            <person name="Goldberg J."/>
            <person name="Griggs A."/>
            <person name="Gujja S."/>
            <person name="Heilman E."/>
            <person name="Heiman D."/>
            <person name="Hepburn T."/>
            <person name="Howarth C."/>
            <person name="Jen D."/>
            <person name="Larson L."/>
            <person name="Lewis B."/>
            <person name="Mehta T."/>
            <person name="Park D."/>
            <person name="Pearson M."/>
            <person name="Roberts A."/>
            <person name="Saif S."/>
            <person name="Shea T."/>
            <person name="Shenoy N."/>
            <person name="Sisk P."/>
            <person name="Stolte C."/>
            <person name="Sykes S."/>
            <person name="Thomson T."/>
            <person name="Walk T."/>
            <person name="White J."/>
            <person name="Yandava C."/>
            <person name="Izard J."/>
            <person name="Baranova O.V."/>
            <person name="Blanton J.M."/>
            <person name="Tanner A.C."/>
            <person name="Dewhirst F.E."/>
            <person name="Haas B."/>
            <person name="Nusbaum C."/>
            <person name="Birren B."/>
        </authorList>
    </citation>
    <scope>NUCLEOTIDE SEQUENCE [LARGE SCALE GENOMIC DNA]</scope>
    <source>
        <strain evidence="2">1-1 BBBD Race 1</strain>
    </source>
</reference>
<evidence type="ECO:0000313" key="3">
    <source>
        <dbReference type="EnsemblFungi" id="PTTG_11650-t43_1-p1"/>
    </source>
</evidence>
<evidence type="ECO:0000313" key="2">
    <source>
        <dbReference type="EMBL" id="OAV97008.1"/>
    </source>
</evidence>
<organism evidence="2">
    <name type="scientific">Puccinia triticina (isolate 1-1 / race 1 (BBBD))</name>
    <name type="common">Brown leaf rust fungus</name>
    <dbReference type="NCBI Taxonomy" id="630390"/>
    <lineage>
        <taxon>Eukaryota</taxon>
        <taxon>Fungi</taxon>
        <taxon>Dikarya</taxon>
        <taxon>Basidiomycota</taxon>
        <taxon>Pucciniomycotina</taxon>
        <taxon>Pucciniomycetes</taxon>
        <taxon>Pucciniales</taxon>
        <taxon>Pucciniaceae</taxon>
        <taxon>Puccinia</taxon>
    </lineage>
</organism>
<dbReference type="EMBL" id="ADAS02000016">
    <property type="protein sequence ID" value="OAV97008.1"/>
    <property type="molecule type" value="Genomic_DNA"/>
</dbReference>
<accession>A0A180GXC9</accession>
<keyword evidence="4" id="KW-1185">Reference proteome</keyword>
<protein>
    <submittedName>
        <fullName evidence="2 3">Uncharacterized protein</fullName>
    </submittedName>
</protein>
<evidence type="ECO:0000256" key="1">
    <source>
        <dbReference type="SAM" id="MobiDB-lite"/>
    </source>
</evidence>
<dbReference type="EnsemblFungi" id="PTTG_11650-t43_1">
    <property type="protein sequence ID" value="PTTG_11650-t43_1-p1"/>
    <property type="gene ID" value="PTTG_11650"/>
</dbReference>
<sequence>MSAKNEKAHAARLRRRNDTPTGTVKTIGSGKTSVCSATGYDTAKFKGACLWNGLNQKSTPPSGRYAGWVNGAHTGNCWKNLWINAKGAQGKKFAKVIDGCKFADYLDVDTGCATLWVTEATFYELGGVEGQNEVAIKNWGFSDTAQ</sequence>
<proteinExistence type="predicted"/>
<feature type="region of interest" description="Disordered" evidence="1">
    <location>
        <begin position="1"/>
        <end position="24"/>
    </location>
</feature>
<evidence type="ECO:0000313" key="4">
    <source>
        <dbReference type="Proteomes" id="UP000005240"/>
    </source>
</evidence>
<name>A0A180GXC9_PUCT1</name>
<dbReference type="OrthoDB" id="2495428at2759"/>
<reference evidence="2" key="2">
    <citation type="submission" date="2016-05" db="EMBL/GenBank/DDBJ databases">
        <title>Comparative analysis highlights variable genome content of wheat rusts and divergence of the mating loci.</title>
        <authorList>
            <person name="Cuomo C.A."/>
            <person name="Bakkeren G."/>
            <person name="Szabo L."/>
            <person name="Khalil H."/>
            <person name="Joly D."/>
            <person name="Goldberg J."/>
            <person name="Young S."/>
            <person name="Zeng Q."/>
            <person name="Fellers J."/>
        </authorList>
    </citation>
    <scope>NUCLEOTIDE SEQUENCE [LARGE SCALE GENOMIC DNA]</scope>
    <source>
        <strain evidence="2">1-1 BBBD Race 1</strain>
    </source>
</reference>
<dbReference type="AlphaFoldDB" id="A0A180GXC9"/>